<evidence type="ECO:0000256" key="1">
    <source>
        <dbReference type="ARBA" id="ARBA00022603"/>
    </source>
</evidence>
<evidence type="ECO:0000259" key="4">
    <source>
        <dbReference type="Pfam" id="PF08241"/>
    </source>
</evidence>
<name>A0A0G1BAH8_9BACT</name>
<dbReference type="Proteomes" id="UP000034785">
    <property type="component" value="Unassembled WGS sequence"/>
</dbReference>
<dbReference type="PANTHER" id="PTHR43464:SF19">
    <property type="entry name" value="UBIQUINONE BIOSYNTHESIS O-METHYLTRANSFERASE, MITOCHONDRIAL"/>
    <property type="match status" value="1"/>
</dbReference>
<comment type="caution">
    <text evidence="5">The sequence shown here is derived from an EMBL/GenBank/DDBJ whole genome shotgun (WGS) entry which is preliminary data.</text>
</comment>
<dbReference type="InterPro" id="IPR029063">
    <property type="entry name" value="SAM-dependent_MTases_sf"/>
</dbReference>
<protein>
    <submittedName>
        <fullName evidence="5">SAM-dependent methyltransferase</fullName>
    </submittedName>
</protein>
<dbReference type="AlphaFoldDB" id="A0A0G1BAH8"/>
<evidence type="ECO:0000256" key="2">
    <source>
        <dbReference type="ARBA" id="ARBA00022679"/>
    </source>
</evidence>
<keyword evidence="3" id="KW-0949">S-adenosyl-L-methionine</keyword>
<dbReference type="GO" id="GO:0008757">
    <property type="term" value="F:S-adenosylmethionine-dependent methyltransferase activity"/>
    <property type="evidence" value="ECO:0007669"/>
    <property type="project" value="InterPro"/>
</dbReference>
<evidence type="ECO:0000313" key="6">
    <source>
        <dbReference type="Proteomes" id="UP000034785"/>
    </source>
</evidence>
<dbReference type="Gene3D" id="3.40.50.150">
    <property type="entry name" value="Vaccinia Virus protein VP39"/>
    <property type="match status" value="1"/>
</dbReference>
<evidence type="ECO:0000256" key="3">
    <source>
        <dbReference type="ARBA" id="ARBA00022691"/>
    </source>
</evidence>
<dbReference type="InterPro" id="IPR013216">
    <property type="entry name" value="Methyltransf_11"/>
</dbReference>
<evidence type="ECO:0000313" key="5">
    <source>
        <dbReference type="EMBL" id="KKS70194.1"/>
    </source>
</evidence>
<reference evidence="5 6" key="1">
    <citation type="journal article" date="2015" name="Nature">
        <title>rRNA introns, odd ribosomes, and small enigmatic genomes across a large radiation of phyla.</title>
        <authorList>
            <person name="Brown C.T."/>
            <person name="Hug L.A."/>
            <person name="Thomas B.C."/>
            <person name="Sharon I."/>
            <person name="Castelle C.J."/>
            <person name="Singh A."/>
            <person name="Wilkins M.J."/>
            <person name="Williams K.H."/>
            <person name="Banfield J.F."/>
        </authorList>
    </citation>
    <scope>NUCLEOTIDE SEQUENCE [LARGE SCALE GENOMIC DNA]</scope>
</reference>
<proteinExistence type="predicted"/>
<feature type="domain" description="Methyltransferase type 11" evidence="4">
    <location>
        <begin position="53"/>
        <end position="146"/>
    </location>
</feature>
<dbReference type="Pfam" id="PF08241">
    <property type="entry name" value="Methyltransf_11"/>
    <property type="match status" value="1"/>
</dbReference>
<keyword evidence="2 5" id="KW-0808">Transferase</keyword>
<sequence>MRNKKELSNIWQQVPPDYYQRGISQNPMQWLWHTLKIRSFKNVIKGIPFLSVLDVGCAGGYMADRISKIFPESKVTGVDVYPAAVNFAKLKYPHINFTISDAHNLPFHGNSFDLVICYETIEHVLEPKIILQEIRRVIKKDGFAVIAMDSGNLLFRMIWPVWEKTFGRAWQGAHLHPFHHNDLEKVIKEAGYKIVRKHFSHLGMEISFLLKKAG</sequence>
<keyword evidence="1 5" id="KW-0489">Methyltransferase</keyword>
<dbReference type="GO" id="GO:0032259">
    <property type="term" value="P:methylation"/>
    <property type="evidence" value="ECO:0007669"/>
    <property type="project" value="UniProtKB-KW"/>
</dbReference>
<accession>A0A0G1BAH8</accession>
<dbReference type="PANTHER" id="PTHR43464">
    <property type="entry name" value="METHYLTRANSFERASE"/>
    <property type="match status" value="1"/>
</dbReference>
<organism evidence="5 6">
    <name type="scientific">Candidatus Daviesbacteria bacterium GW2011_GWA2_42_7</name>
    <dbReference type="NCBI Taxonomy" id="1618425"/>
    <lineage>
        <taxon>Bacteria</taxon>
        <taxon>Candidatus Daviesiibacteriota</taxon>
    </lineage>
</organism>
<dbReference type="EMBL" id="LCEJ01000033">
    <property type="protein sequence ID" value="KKS70194.1"/>
    <property type="molecule type" value="Genomic_DNA"/>
</dbReference>
<dbReference type="CDD" id="cd02440">
    <property type="entry name" value="AdoMet_MTases"/>
    <property type="match status" value="1"/>
</dbReference>
<dbReference type="SUPFAM" id="SSF53335">
    <property type="entry name" value="S-adenosyl-L-methionine-dependent methyltransferases"/>
    <property type="match status" value="1"/>
</dbReference>
<gene>
    <name evidence="5" type="ORF">UV41_C0033G0004</name>
</gene>